<dbReference type="Gene3D" id="2.60.40.10">
    <property type="entry name" value="Immunoglobulins"/>
    <property type="match status" value="2"/>
</dbReference>
<evidence type="ECO:0000259" key="1">
    <source>
        <dbReference type="PROSITE" id="PS50093"/>
    </source>
</evidence>
<dbReference type="InterPro" id="IPR036116">
    <property type="entry name" value="FN3_sf"/>
</dbReference>
<dbReference type="InterPro" id="IPR013783">
    <property type="entry name" value="Ig-like_fold"/>
</dbReference>
<reference evidence="3 4" key="1">
    <citation type="journal article" date="2018" name="Antonie Van Leeuwenhoek">
        <title>Larkinella terrae sp. nov., isolated from soil on Jeju Island, South Korea.</title>
        <authorList>
            <person name="Ten L.N."/>
            <person name="Jeon J."/>
            <person name="Park S.J."/>
            <person name="Park S."/>
            <person name="Lee S.Y."/>
            <person name="Kim M.K."/>
            <person name="Jung H.Y."/>
        </authorList>
    </citation>
    <scope>NUCLEOTIDE SEQUENCE [LARGE SCALE GENOMIC DNA]</scope>
    <source>
        <strain evidence="3 4">KCTC 52001</strain>
    </source>
</reference>
<dbReference type="PROSITE" id="PS51257">
    <property type="entry name" value="PROKAR_LIPOPROTEIN"/>
    <property type="match status" value="1"/>
</dbReference>
<dbReference type="CDD" id="cd00146">
    <property type="entry name" value="PKD"/>
    <property type="match status" value="1"/>
</dbReference>
<protein>
    <submittedName>
        <fullName evidence="3">PKD domain-containing protein</fullName>
    </submittedName>
</protein>
<dbReference type="PROSITE" id="PS50093">
    <property type="entry name" value="PKD"/>
    <property type="match status" value="1"/>
</dbReference>
<dbReference type="CDD" id="cd00063">
    <property type="entry name" value="FN3"/>
    <property type="match status" value="1"/>
</dbReference>
<dbReference type="SUPFAM" id="SSF49299">
    <property type="entry name" value="PKD domain"/>
    <property type="match status" value="1"/>
</dbReference>
<name>A0A7K0ENE0_9BACT</name>
<proteinExistence type="predicted"/>
<feature type="domain" description="Fibronectin type-III" evidence="2">
    <location>
        <begin position="122"/>
        <end position="226"/>
    </location>
</feature>
<evidence type="ECO:0000259" key="2">
    <source>
        <dbReference type="PROSITE" id="PS50853"/>
    </source>
</evidence>
<gene>
    <name evidence="3" type="ORF">GJJ30_16840</name>
</gene>
<evidence type="ECO:0000313" key="3">
    <source>
        <dbReference type="EMBL" id="MRS62968.1"/>
    </source>
</evidence>
<dbReference type="SUPFAM" id="SSF49265">
    <property type="entry name" value="Fibronectin type III"/>
    <property type="match status" value="1"/>
</dbReference>
<dbReference type="SUPFAM" id="SSF49899">
    <property type="entry name" value="Concanavalin A-like lectins/glucanases"/>
    <property type="match status" value="1"/>
</dbReference>
<dbReference type="Gene3D" id="2.60.120.200">
    <property type="match status" value="1"/>
</dbReference>
<dbReference type="InterPro" id="IPR022409">
    <property type="entry name" value="PKD/Chitinase_dom"/>
</dbReference>
<dbReference type="EMBL" id="WJXZ01000009">
    <property type="protein sequence ID" value="MRS62968.1"/>
    <property type="molecule type" value="Genomic_DNA"/>
</dbReference>
<dbReference type="Pfam" id="PF00801">
    <property type="entry name" value="PKD"/>
    <property type="match status" value="1"/>
</dbReference>
<accession>A0A7K0ENE0</accession>
<evidence type="ECO:0000313" key="4">
    <source>
        <dbReference type="Proteomes" id="UP000441754"/>
    </source>
</evidence>
<dbReference type="PROSITE" id="PS50853">
    <property type="entry name" value="FN3"/>
    <property type="match status" value="1"/>
</dbReference>
<feature type="domain" description="PKD" evidence="1">
    <location>
        <begin position="68"/>
        <end position="117"/>
    </location>
</feature>
<dbReference type="SMART" id="SM00089">
    <property type="entry name" value="PKD"/>
    <property type="match status" value="1"/>
</dbReference>
<dbReference type="GO" id="GO:0004553">
    <property type="term" value="F:hydrolase activity, hydrolyzing O-glycosyl compounds"/>
    <property type="evidence" value="ECO:0007669"/>
    <property type="project" value="UniProtKB-ARBA"/>
</dbReference>
<dbReference type="InterPro" id="IPR000601">
    <property type="entry name" value="PKD_dom"/>
</dbReference>
<keyword evidence="4" id="KW-1185">Reference proteome</keyword>
<comment type="caution">
    <text evidence="3">The sequence shown here is derived from an EMBL/GenBank/DDBJ whole genome shotgun (WGS) entry which is preliminary data.</text>
</comment>
<dbReference type="InterPro" id="IPR013320">
    <property type="entry name" value="ConA-like_dom_sf"/>
</dbReference>
<dbReference type="AlphaFoldDB" id="A0A7K0ENE0"/>
<dbReference type="Pfam" id="PF13385">
    <property type="entry name" value="Laminin_G_3"/>
    <property type="match status" value="1"/>
</dbReference>
<dbReference type="Proteomes" id="UP000441754">
    <property type="component" value="Unassembled WGS sequence"/>
</dbReference>
<dbReference type="GO" id="GO:0005975">
    <property type="term" value="P:carbohydrate metabolic process"/>
    <property type="evidence" value="ECO:0007669"/>
    <property type="project" value="UniProtKB-ARBA"/>
</dbReference>
<dbReference type="InterPro" id="IPR003961">
    <property type="entry name" value="FN3_dom"/>
</dbReference>
<organism evidence="3 4">
    <name type="scientific">Larkinella terrae</name>
    <dbReference type="NCBI Taxonomy" id="2025311"/>
    <lineage>
        <taxon>Bacteria</taxon>
        <taxon>Pseudomonadati</taxon>
        <taxon>Bacteroidota</taxon>
        <taxon>Cytophagia</taxon>
        <taxon>Cytophagales</taxon>
        <taxon>Spirosomataceae</taxon>
        <taxon>Larkinella</taxon>
    </lineage>
</organism>
<sequence>MKSLSTSTIILIFVCLLGVSLLGCEWELPASKTLRDCGKPAGSLDAQIQQKDVNFSVTGSTGKIDKVTWDFGNGSSTVTSGLTVSYSYPSPGEFSVRAILSNSCLDETILSRTVMVQDAAYPSVSLQPAFDITINTATIGMTITSAGNAEILSYGICYSSTNQVPERGKSDVLVLQNIKVLPLNTPVSFTPTNLTPNTLYYVRSFATNQEGIGYSSTVQTFRTGSKPAVSSMGAVNVGVSTAGARFMVTNAGMPAAIEYGICYSSTNTLPDINNSPYLKVANPIVGTNVTVSLTDLTSNTRYYYRSYAKLASGEVIYSPTTESFTTQVDALAQDLVASVSFTDGSRLDVSGNNNDVKLVDNPTFVADRKGRVNSAIQLDGQNDYFYMDENATLRPAELSISLWIRPVTVDRWMQIYNKSRFSDGANEMYSSAIHPSAADPGLVVSADIKQNSTCQRGAGWQTIAFTGNIQQNAWHHLVMTYSGRLARMYFDNVLVVTSEILPRSAIDECLGGDLKFGAQSQSVPNYFDGAMDDIRVYKRALTASDIQALYTQ</sequence>
<dbReference type="InterPro" id="IPR035986">
    <property type="entry name" value="PKD_dom_sf"/>
</dbReference>
<dbReference type="OrthoDB" id="1490335at2"/>